<accession>A0A916ZN11</accession>
<dbReference type="Gene3D" id="3.30.70.2120">
    <property type="match status" value="2"/>
</dbReference>
<gene>
    <name evidence="6" type="ORF">GCM10011529_10000</name>
</gene>
<dbReference type="Gene3D" id="1.20.1330.10">
    <property type="entry name" value="f41 fragment of flagellin, N-terminal domain"/>
    <property type="match status" value="1"/>
</dbReference>
<dbReference type="InterPro" id="IPR001492">
    <property type="entry name" value="Flagellin"/>
</dbReference>
<dbReference type="InterPro" id="IPR001029">
    <property type="entry name" value="Flagellin_N"/>
</dbReference>
<comment type="similarity">
    <text evidence="1 3">Belongs to the bacterial flagellin family.</text>
</comment>
<dbReference type="RefSeq" id="WP_188761844.1">
    <property type="nucleotide sequence ID" value="NZ_BMJM01000003.1"/>
</dbReference>
<dbReference type="Proteomes" id="UP000635071">
    <property type="component" value="Unassembled WGS sequence"/>
</dbReference>
<dbReference type="Pfam" id="PF00669">
    <property type="entry name" value="Flagellin_N"/>
    <property type="match status" value="1"/>
</dbReference>
<feature type="domain" description="Flagellin C-terminal" evidence="5">
    <location>
        <begin position="645"/>
        <end position="730"/>
    </location>
</feature>
<dbReference type="AlphaFoldDB" id="A0A916ZN11"/>
<keyword evidence="3" id="KW-0964">Secreted</keyword>
<evidence type="ECO:0000256" key="1">
    <source>
        <dbReference type="ARBA" id="ARBA00005709"/>
    </source>
</evidence>
<comment type="caution">
    <text evidence="6">The sequence shown here is derived from an EMBL/GenBank/DDBJ whole genome shotgun (WGS) entry which is preliminary data.</text>
</comment>
<dbReference type="GO" id="GO:0009288">
    <property type="term" value="C:bacterial-type flagellum"/>
    <property type="evidence" value="ECO:0007669"/>
    <property type="project" value="UniProtKB-SubCell"/>
</dbReference>
<name>A0A916ZN11_9SPHN</name>
<evidence type="ECO:0000259" key="5">
    <source>
        <dbReference type="Pfam" id="PF00700"/>
    </source>
</evidence>
<evidence type="ECO:0000259" key="4">
    <source>
        <dbReference type="Pfam" id="PF00669"/>
    </source>
</evidence>
<dbReference type="PRINTS" id="PR00207">
    <property type="entry name" value="FLAGELLIN"/>
</dbReference>
<dbReference type="EMBL" id="BMJM01000003">
    <property type="protein sequence ID" value="GGE05612.1"/>
    <property type="molecule type" value="Genomic_DNA"/>
</dbReference>
<feature type="domain" description="Flagellin N-terminal" evidence="4">
    <location>
        <begin position="4"/>
        <end position="141"/>
    </location>
</feature>
<dbReference type="Gene3D" id="6.10.10.10">
    <property type="entry name" value="Flagellar export chaperone, C-terminal domain"/>
    <property type="match status" value="1"/>
</dbReference>
<dbReference type="PANTHER" id="PTHR42792:SF2">
    <property type="entry name" value="FLAGELLIN"/>
    <property type="match status" value="1"/>
</dbReference>
<reference evidence="6" key="1">
    <citation type="journal article" date="2014" name="Int. J. Syst. Evol. Microbiol.">
        <title>Complete genome sequence of Corynebacterium casei LMG S-19264T (=DSM 44701T), isolated from a smear-ripened cheese.</title>
        <authorList>
            <consortium name="US DOE Joint Genome Institute (JGI-PGF)"/>
            <person name="Walter F."/>
            <person name="Albersmeier A."/>
            <person name="Kalinowski J."/>
            <person name="Ruckert C."/>
        </authorList>
    </citation>
    <scope>NUCLEOTIDE SEQUENCE</scope>
    <source>
        <strain evidence="6">CGMCC 1.15519</strain>
    </source>
</reference>
<dbReference type="InterPro" id="IPR046358">
    <property type="entry name" value="Flagellin_C"/>
</dbReference>
<dbReference type="Pfam" id="PF00700">
    <property type="entry name" value="Flagellin_C"/>
    <property type="match status" value="1"/>
</dbReference>
<keyword evidence="7" id="KW-1185">Reference proteome</keyword>
<evidence type="ECO:0000313" key="6">
    <source>
        <dbReference type="EMBL" id="GGE05612.1"/>
    </source>
</evidence>
<protein>
    <recommendedName>
        <fullName evidence="3">Flagellin</fullName>
    </recommendedName>
</protein>
<evidence type="ECO:0000256" key="3">
    <source>
        <dbReference type="RuleBase" id="RU362073"/>
    </source>
</evidence>
<evidence type="ECO:0000313" key="7">
    <source>
        <dbReference type="Proteomes" id="UP000635071"/>
    </source>
</evidence>
<keyword evidence="2 3" id="KW-0975">Bacterial flagellum</keyword>
<dbReference type="GO" id="GO:0005198">
    <property type="term" value="F:structural molecule activity"/>
    <property type="evidence" value="ECO:0007669"/>
    <property type="project" value="UniProtKB-UniRule"/>
</dbReference>
<organism evidence="6 7">
    <name type="scientific">Sandarakinorhabdus glacialis</name>
    <dbReference type="NCBI Taxonomy" id="1614636"/>
    <lineage>
        <taxon>Bacteria</taxon>
        <taxon>Pseudomonadati</taxon>
        <taxon>Pseudomonadota</taxon>
        <taxon>Alphaproteobacteria</taxon>
        <taxon>Sphingomonadales</taxon>
        <taxon>Sphingosinicellaceae</taxon>
        <taxon>Sandarakinorhabdus</taxon>
    </lineage>
</organism>
<dbReference type="SUPFAM" id="SSF64518">
    <property type="entry name" value="Phase 1 flagellin"/>
    <property type="match status" value="2"/>
</dbReference>
<evidence type="ECO:0000256" key="2">
    <source>
        <dbReference type="ARBA" id="ARBA00023143"/>
    </source>
</evidence>
<dbReference type="InterPro" id="IPR042187">
    <property type="entry name" value="Flagellin_C_sub2"/>
</dbReference>
<dbReference type="GO" id="GO:0005576">
    <property type="term" value="C:extracellular region"/>
    <property type="evidence" value="ECO:0007669"/>
    <property type="project" value="UniProtKB-SubCell"/>
</dbReference>
<dbReference type="PANTHER" id="PTHR42792">
    <property type="entry name" value="FLAGELLIN"/>
    <property type="match status" value="1"/>
</dbReference>
<proteinExistence type="inferred from homology"/>
<comment type="subcellular location">
    <subcellularLocation>
        <location evidence="3">Secreted</location>
    </subcellularLocation>
    <subcellularLocation>
        <location evidence="3">Bacterial flagellum</location>
    </subcellularLocation>
</comment>
<reference evidence="6" key="2">
    <citation type="submission" date="2020-09" db="EMBL/GenBank/DDBJ databases">
        <authorList>
            <person name="Sun Q."/>
            <person name="Zhou Y."/>
        </authorList>
    </citation>
    <scope>NUCLEOTIDE SEQUENCE</scope>
    <source>
        <strain evidence="6">CGMCC 1.15519</strain>
    </source>
</reference>
<sequence>MTVINTNISALTAQAGQRTSQMGLAMAMERLSTGQRINSAKDDAAGLAISQRMTADVRGLAVAIRNANDGMSMAQTAESAMGEVTNMLQRMRELAVQASTGTVTNDDRKNLQAEVKQLTGEIDSIGARTNFNGIKLLDGSAKNVLLQTGSRAGETVKFDIGSSRAADLGTGATAALSASGAFEATSTNLSANQSLIASDLLINNFNIGASSSDDDNLSSGEKAASALSKVAAINRASAQTGVSAVVGKTVMTGSAMTAAALTGTVTINGKATVSVTTTTSAAANRTLLSDAINAISGQTGVRAIDTGDDLAGIRLEAADGRNVIVSFDTGALTQAATGLKTGAQSGSFNLVSNNGNPIEISSTSAGRIARSGLQVGTYERGISGVTTDSRAIAANAAGAMTLNTGDLRINNIAIRGATAADDTFSDDSALSSKKAASAIAIAAAINASSAETFVTAKANSLTLDGAAPTTVIAATATATLAINGVQIDITLDSTDTAQATRENVAREINKFSGLTGVVASDSGKGGLSLTAADGRNIAVAFDSDEAAAANFGLGSVTVRGTNTAYTVQGLADPAVFTADTVQTAYATVSLASSKGINIEAGTLGFGTASNFAKLGFEQNKYGSDDGGLKVADIDLGTQEGAVAALDAIDQALNTINLDRANLGAVQNRLEATVNNLSSNSVNLVSSRSRIVDADFSAETTNLAKSQVLSQAAQAMLAQANQSQQQVLQLLR</sequence>
<comment type="function">
    <text evidence="3">Flagellin is the subunit protein which polymerizes to form the filaments of bacterial flagella.</text>
</comment>